<sequence length="294" mass="34263">MGQYWTLINIDNRESSGHLGKLGEFFWGFNKIITYLLAPNIPTSYKLRTPMEKFQTNSSGATLLTLPDELLPIIAEELVEDYLELMCFSLTCVAMWEVTEQVSIPLSLRQAEDVQLGWWSHYLLKLTKYRKKNLGTGLYDQRFQEPNSDISLLKDERVQSNATLGRELGEFSRNKPFSDWICLKWKDFMLVRTEGDYWMIRNFTKREFTKSNRRNLTQALYCLIGCSQDPSVSMPGGEDLINGKWAGHRIDITLASVHKQEYEDYSNWKDITPHIKEFLEWLAKAGGDRKFKFL</sequence>
<dbReference type="AlphaFoldDB" id="A0A1Q3EN83"/>
<keyword evidence="2" id="KW-1185">Reference proteome</keyword>
<reference evidence="1 2" key="1">
    <citation type="submission" date="2016-08" db="EMBL/GenBank/DDBJ databases">
        <authorList>
            <consortium name="Lentinula edodes genome sequencing consortium"/>
            <person name="Sakamoto Y."/>
            <person name="Nakade K."/>
            <person name="Sato S."/>
            <person name="Yoshida Y."/>
            <person name="Miyazaki K."/>
            <person name="Natsume S."/>
            <person name="Konno N."/>
        </authorList>
    </citation>
    <scope>NUCLEOTIDE SEQUENCE [LARGE SCALE GENOMIC DNA]</scope>
    <source>
        <strain evidence="1 2">NBRC 111202</strain>
    </source>
</reference>
<comment type="caution">
    <text evidence="1">The sequence shown here is derived from an EMBL/GenBank/DDBJ whole genome shotgun (WGS) entry which is preliminary data.</text>
</comment>
<reference evidence="1 2" key="2">
    <citation type="submission" date="2017-02" db="EMBL/GenBank/DDBJ databases">
        <title>A genome survey and senescence transcriptome analysis in Lentinula edodes.</title>
        <authorList>
            <person name="Sakamoto Y."/>
            <person name="Nakade K."/>
            <person name="Sato S."/>
            <person name="Yoshida Y."/>
            <person name="Miyazaki K."/>
            <person name="Natsume S."/>
            <person name="Konno N."/>
        </authorList>
    </citation>
    <scope>NUCLEOTIDE SEQUENCE [LARGE SCALE GENOMIC DNA]</scope>
    <source>
        <strain evidence="1 2">NBRC 111202</strain>
    </source>
</reference>
<evidence type="ECO:0000313" key="2">
    <source>
        <dbReference type="Proteomes" id="UP000188533"/>
    </source>
</evidence>
<dbReference type="EMBL" id="BDGU01000681">
    <property type="protein sequence ID" value="GAW08641.1"/>
    <property type="molecule type" value="Genomic_DNA"/>
</dbReference>
<gene>
    <name evidence="1" type="ORF">LENED_010714</name>
</gene>
<accession>A0A1Q3EN83</accession>
<dbReference type="Proteomes" id="UP000188533">
    <property type="component" value="Unassembled WGS sequence"/>
</dbReference>
<name>A0A1Q3EN83_LENED</name>
<protein>
    <submittedName>
        <fullName evidence="1">Uncharacterized protein</fullName>
    </submittedName>
</protein>
<organism evidence="1 2">
    <name type="scientific">Lentinula edodes</name>
    <name type="common">Shiitake mushroom</name>
    <name type="synonym">Lentinus edodes</name>
    <dbReference type="NCBI Taxonomy" id="5353"/>
    <lineage>
        <taxon>Eukaryota</taxon>
        <taxon>Fungi</taxon>
        <taxon>Dikarya</taxon>
        <taxon>Basidiomycota</taxon>
        <taxon>Agaricomycotina</taxon>
        <taxon>Agaricomycetes</taxon>
        <taxon>Agaricomycetidae</taxon>
        <taxon>Agaricales</taxon>
        <taxon>Marasmiineae</taxon>
        <taxon>Omphalotaceae</taxon>
        <taxon>Lentinula</taxon>
    </lineage>
</organism>
<evidence type="ECO:0000313" key="1">
    <source>
        <dbReference type="EMBL" id="GAW08641.1"/>
    </source>
</evidence>
<proteinExistence type="predicted"/>